<proteinExistence type="predicted"/>
<dbReference type="PANTHER" id="PTHR46135:SF3">
    <property type="entry name" value="NME_NM23 FAMILY MEMBER 8"/>
    <property type="match status" value="1"/>
</dbReference>
<reference evidence="2" key="1">
    <citation type="submission" date="2021-05" db="EMBL/GenBank/DDBJ databases">
        <authorList>
            <person name="Alioto T."/>
            <person name="Alioto T."/>
            <person name="Gomez Garrido J."/>
        </authorList>
    </citation>
    <scope>NUCLEOTIDE SEQUENCE</scope>
</reference>
<name>A0A8D9F6J5_9HEMI</name>
<dbReference type="Pfam" id="PF15928">
    <property type="entry name" value="DUF4746"/>
    <property type="match status" value="1"/>
</dbReference>
<dbReference type="EMBL" id="HBUF01614406">
    <property type="protein sequence ID" value="CAG6779503.1"/>
    <property type="molecule type" value="Transcribed_RNA"/>
</dbReference>
<organism evidence="2">
    <name type="scientific">Cacopsylla melanoneura</name>
    <dbReference type="NCBI Taxonomy" id="428564"/>
    <lineage>
        <taxon>Eukaryota</taxon>
        <taxon>Metazoa</taxon>
        <taxon>Ecdysozoa</taxon>
        <taxon>Arthropoda</taxon>
        <taxon>Hexapoda</taxon>
        <taxon>Insecta</taxon>
        <taxon>Pterygota</taxon>
        <taxon>Neoptera</taxon>
        <taxon>Paraneoptera</taxon>
        <taxon>Hemiptera</taxon>
        <taxon>Sternorrhyncha</taxon>
        <taxon>Psylloidea</taxon>
        <taxon>Psyllidae</taxon>
        <taxon>Psyllinae</taxon>
        <taxon>Cacopsylla</taxon>
    </lineage>
</organism>
<dbReference type="Gene3D" id="3.40.30.10">
    <property type="entry name" value="Glutaredoxin"/>
    <property type="match status" value="1"/>
</dbReference>
<feature type="domain" description="DUF4746" evidence="1">
    <location>
        <begin position="196"/>
        <end position="446"/>
    </location>
</feature>
<evidence type="ECO:0000259" key="1">
    <source>
        <dbReference type="Pfam" id="PF15928"/>
    </source>
</evidence>
<accession>A0A8D9F6J5</accession>
<sequence>MEPKAIEELAIKVNTNAQWKKLLRRDAFVLVEIYTKEYGPCNAIVSSLRDLKTKIDNKMFVIAQVQPDHITALVRFINKCEPVWALIGHGKLITYYFGCDPPPLIKLAEEEFQKELLLVAGSKERPWSMSFSSTSYYEEERDAKEKEQNETDKEIALNKRTDKYHRSSLMRLVKLMPHQTVVLYFANAKAQNGDYPVINKMEQIIEDLNMTIKCKEDILLTEEKINRIFAYSAGEIERMLATEVYGATVKGVINPNRPQHNSMAANNSTVASVIEKGGTEPALQKGKSSIAGLGKVRIPMLWTPVNELSKCAAMYSLFPYKVENEFSFIMGDEPPPPITMLAFEAYQSGGIELMLKRYKRFVYKYGYFTSHKLEDNPKLVAKTWKVMRKFDKDKIKQTKLVVAFVIDDDDKLAEFLLTTPLYVIDDMENGFDMALEFFPADFDGLEGEPELPSALSLTSLNMGENEADIGSSLLDDFESTLG</sequence>
<protein>
    <submittedName>
        <fullName evidence="2">Thioredoxin domain-containing protein 3 homolog</fullName>
    </submittedName>
</protein>
<dbReference type="InterPro" id="IPR031827">
    <property type="entry name" value="DUF4746"/>
</dbReference>
<dbReference type="InterPro" id="IPR051766">
    <property type="entry name" value="TXND_domain-containing"/>
</dbReference>
<dbReference type="InterPro" id="IPR036249">
    <property type="entry name" value="Thioredoxin-like_sf"/>
</dbReference>
<dbReference type="AlphaFoldDB" id="A0A8D9F6J5"/>
<evidence type="ECO:0000313" key="2">
    <source>
        <dbReference type="EMBL" id="CAG6779503.1"/>
    </source>
</evidence>
<dbReference type="SUPFAM" id="SSF52833">
    <property type="entry name" value="Thioredoxin-like"/>
    <property type="match status" value="1"/>
</dbReference>
<dbReference type="PANTHER" id="PTHR46135">
    <property type="entry name" value="NME/NM23 FAMILY MEMBER 8"/>
    <property type="match status" value="1"/>
</dbReference>